<dbReference type="OrthoDB" id="9992363at2"/>
<dbReference type="RefSeq" id="WP_146169742.1">
    <property type="nucleotide sequence ID" value="NZ_QBKT01000002.1"/>
</dbReference>
<sequence length="67" mass="7053">MKKQNQIKLSLSKNTVSNLEATVVKGGISGGACQPAEPLPDSIGCPPRSVPYTACQISFELSCICSR</sequence>
<proteinExistence type="predicted"/>
<protein>
    <submittedName>
        <fullName evidence="1">Uncharacterized protein</fullName>
    </submittedName>
</protein>
<dbReference type="AlphaFoldDB" id="A0A2T6C3N6"/>
<accession>A0A2T6C3N6</accession>
<dbReference type="EMBL" id="QBKT01000002">
    <property type="protein sequence ID" value="PTX62918.1"/>
    <property type="molecule type" value="Genomic_DNA"/>
</dbReference>
<evidence type="ECO:0000313" key="1">
    <source>
        <dbReference type="EMBL" id="PTX62918.1"/>
    </source>
</evidence>
<reference evidence="1 2" key="1">
    <citation type="submission" date="2018-04" db="EMBL/GenBank/DDBJ databases">
        <title>Genomic Encyclopedia of Archaeal and Bacterial Type Strains, Phase II (KMG-II): from individual species to whole genera.</title>
        <authorList>
            <person name="Goeker M."/>
        </authorList>
    </citation>
    <scope>NUCLEOTIDE SEQUENCE [LARGE SCALE GENOMIC DNA]</scope>
    <source>
        <strain evidence="1 2">DSM 25731</strain>
    </source>
</reference>
<gene>
    <name evidence="1" type="ORF">C8N46_102319</name>
</gene>
<keyword evidence="2" id="KW-1185">Reference proteome</keyword>
<organism evidence="1 2">
    <name type="scientific">Kordia periserrulae</name>
    <dbReference type="NCBI Taxonomy" id="701523"/>
    <lineage>
        <taxon>Bacteria</taxon>
        <taxon>Pseudomonadati</taxon>
        <taxon>Bacteroidota</taxon>
        <taxon>Flavobacteriia</taxon>
        <taxon>Flavobacteriales</taxon>
        <taxon>Flavobacteriaceae</taxon>
        <taxon>Kordia</taxon>
    </lineage>
</organism>
<comment type="caution">
    <text evidence="1">The sequence shown here is derived from an EMBL/GenBank/DDBJ whole genome shotgun (WGS) entry which is preliminary data.</text>
</comment>
<evidence type="ECO:0000313" key="2">
    <source>
        <dbReference type="Proteomes" id="UP000244090"/>
    </source>
</evidence>
<name>A0A2T6C3N6_9FLAO</name>
<dbReference type="Proteomes" id="UP000244090">
    <property type="component" value="Unassembled WGS sequence"/>
</dbReference>